<reference evidence="1 2" key="1">
    <citation type="submission" date="2018-10" db="EMBL/GenBank/DDBJ databases">
        <title>Parasedimentitalea marina sp. nov., a psychrophilic bacterium isolated from deep seawater of the New Britain Trench.</title>
        <authorList>
            <person name="Cao J."/>
        </authorList>
    </citation>
    <scope>NUCLEOTIDE SEQUENCE [LARGE SCALE GENOMIC DNA]</scope>
    <source>
        <strain evidence="1 2">W43</strain>
    </source>
</reference>
<protein>
    <submittedName>
        <fullName evidence="1">Uncharacterized protein</fullName>
    </submittedName>
</protein>
<sequence>MFFSRFTVDIPAARFFAGRCPVTELSEQEVYSLREKNMQSGEAHVRANLCAVKGFALLPGVG</sequence>
<dbReference type="KEGG" id="sedi:EBB79_02525"/>
<proteinExistence type="predicted"/>
<dbReference type="EMBL" id="CP033219">
    <property type="protein sequence ID" value="AZV76881.1"/>
    <property type="molecule type" value="Genomic_DNA"/>
</dbReference>
<keyword evidence="2" id="KW-1185">Reference proteome</keyword>
<name>A0A3T0MYP1_9RHOB</name>
<dbReference type="Proteomes" id="UP000283063">
    <property type="component" value="Chromosome"/>
</dbReference>
<evidence type="ECO:0000313" key="1">
    <source>
        <dbReference type="EMBL" id="AZV76881.1"/>
    </source>
</evidence>
<organism evidence="1 2">
    <name type="scientific">Parasedimentitalea marina</name>
    <dbReference type="NCBI Taxonomy" id="2483033"/>
    <lineage>
        <taxon>Bacteria</taxon>
        <taxon>Pseudomonadati</taxon>
        <taxon>Pseudomonadota</taxon>
        <taxon>Alphaproteobacteria</taxon>
        <taxon>Rhodobacterales</taxon>
        <taxon>Paracoccaceae</taxon>
        <taxon>Parasedimentitalea</taxon>
    </lineage>
</organism>
<gene>
    <name evidence="1" type="ORF">EBB79_02525</name>
</gene>
<evidence type="ECO:0000313" key="2">
    <source>
        <dbReference type="Proteomes" id="UP000283063"/>
    </source>
</evidence>
<accession>A0A3T0MYP1</accession>
<dbReference type="AlphaFoldDB" id="A0A3T0MYP1"/>